<gene>
    <name evidence="1" type="ORF">ACFYU5_04645</name>
</gene>
<accession>A0ABW6NWW3</accession>
<evidence type="ECO:0000313" key="2">
    <source>
        <dbReference type="Proteomes" id="UP001601442"/>
    </source>
</evidence>
<dbReference type="RefSeq" id="WP_387389921.1">
    <property type="nucleotide sequence ID" value="NZ_JBIAMT010000001.1"/>
</dbReference>
<proteinExistence type="predicted"/>
<evidence type="ECO:0000313" key="1">
    <source>
        <dbReference type="EMBL" id="MFF0495674.1"/>
    </source>
</evidence>
<protein>
    <submittedName>
        <fullName evidence="1">Uncharacterized protein</fullName>
    </submittedName>
</protein>
<sequence length="47" mass="5119">MEQHGGKKGTAAGAFPGIYVSKCRVQLHLLVQLNAVDAGLFRVMHRL</sequence>
<keyword evidence="2" id="KW-1185">Reference proteome</keyword>
<dbReference type="EMBL" id="JBIAMT010000001">
    <property type="protein sequence ID" value="MFF0495674.1"/>
    <property type="molecule type" value="Genomic_DNA"/>
</dbReference>
<reference evidence="1 2" key="1">
    <citation type="submission" date="2024-10" db="EMBL/GenBank/DDBJ databases">
        <title>The Natural Products Discovery Center: Release of the First 8490 Sequenced Strains for Exploring Actinobacteria Biosynthetic Diversity.</title>
        <authorList>
            <person name="Kalkreuter E."/>
            <person name="Kautsar S.A."/>
            <person name="Yang D."/>
            <person name="Bader C.D."/>
            <person name="Teijaro C.N."/>
            <person name="Fluegel L."/>
            <person name="Davis C.M."/>
            <person name="Simpson J.R."/>
            <person name="Lauterbach L."/>
            <person name="Steele A.D."/>
            <person name="Gui C."/>
            <person name="Meng S."/>
            <person name="Li G."/>
            <person name="Viehrig K."/>
            <person name="Ye F."/>
            <person name="Su P."/>
            <person name="Kiefer A.F."/>
            <person name="Nichols A."/>
            <person name="Cepeda A.J."/>
            <person name="Yan W."/>
            <person name="Fan B."/>
            <person name="Jiang Y."/>
            <person name="Adhikari A."/>
            <person name="Zheng C.-J."/>
            <person name="Schuster L."/>
            <person name="Cowan T.M."/>
            <person name="Smanski M.J."/>
            <person name="Chevrette M.G."/>
            <person name="De Carvalho L.P.S."/>
            <person name="Shen B."/>
        </authorList>
    </citation>
    <scope>NUCLEOTIDE SEQUENCE [LARGE SCALE GENOMIC DNA]</scope>
    <source>
        <strain evidence="1 2">NPDC004119</strain>
    </source>
</reference>
<comment type="caution">
    <text evidence="1">The sequence shown here is derived from an EMBL/GenBank/DDBJ whole genome shotgun (WGS) entry which is preliminary data.</text>
</comment>
<dbReference type="Proteomes" id="UP001601442">
    <property type="component" value="Unassembled WGS sequence"/>
</dbReference>
<name>A0ABW6NWW3_9NOCA</name>
<organism evidence="1 2">
    <name type="scientific">Nocardia aobensis</name>
    <dbReference type="NCBI Taxonomy" id="257277"/>
    <lineage>
        <taxon>Bacteria</taxon>
        <taxon>Bacillati</taxon>
        <taxon>Actinomycetota</taxon>
        <taxon>Actinomycetes</taxon>
        <taxon>Mycobacteriales</taxon>
        <taxon>Nocardiaceae</taxon>
        <taxon>Nocardia</taxon>
    </lineage>
</organism>